<dbReference type="AlphaFoldDB" id="A0A077WQ89"/>
<evidence type="ECO:0000313" key="1">
    <source>
        <dbReference type="EMBL" id="CDS09736.1"/>
    </source>
</evidence>
<reference evidence="1" key="1">
    <citation type="journal article" date="2014" name="Genome Announc.">
        <title>De novo whole-genome sequence and genome annotation of Lichtheimia ramosa.</title>
        <authorList>
            <person name="Linde J."/>
            <person name="Schwartze V."/>
            <person name="Binder U."/>
            <person name="Lass-Florl C."/>
            <person name="Voigt K."/>
            <person name="Horn F."/>
        </authorList>
    </citation>
    <scope>NUCLEOTIDE SEQUENCE</scope>
    <source>
        <strain evidence="1">JMRC FSU:6197</strain>
    </source>
</reference>
<organism evidence="1">
    <name type="scientific">Lichtheimia ramosa</name>
    <dbReference type="NCBI Taxonomy" id="688394"/>
    <lineage>
        <taxon>Eukaryota</taxon>
        <taxon>Fungi</taxon>
        <taxon>Fungi incertae sedis</taxon>
        <taxon>Mucoromycota</taxon>
        <taxon>Mucoromycotina</taxon>
        <taxon>Mucoromycetes</taxon>
        <taxon>Mucorales</taxon>
        <taxon>Lichtheimiaceae</taxon>
        <taxon>Lichtheimia</taxon>
    </lineage>
</organism>
<sequence>MTSSNDLQKLIESREQEEISLQVLLSERRKRKFDEICDEESSSSSIVAMPQRPREDLPTQALLSEIWIKAKELHAVYSKQPALEKAFVFLTMNSIINLTFDYTQIASVCKQKVDAYKEKNGFADPRLGQVSRRIMKNITKHAREEAPAVGRFHKGFFHKQQKKSYPAIVSIRISKSLQVVACTNIAI</sequence>
<protein>
    <submittedName>
        <fullName evidence="1">Uncharacterized protein</fullName>
    </submittedName>
</protein>
<name>A0A077WQ89_9FUNG</name>
<dbReference type="OrthoDB" id="10651350at2759"/>
<proteinExistence type="predicted"/>
<gene>
    <name evidence="1" type="ORF">LRAMOSA02413</name>
</gene>
<dbReference type="EMBL" id="LK023335">
    <property type="protein sequence ID" value="CDS09736.1"/>
    <property type="molecule type" value="Genomic_DNA"/>
</dbReference>
<accession>A0A077WQ89</accession>